<dbReference type="Gene3D" id="3.40.30.10">
    <property type="entry name" value="Glutaredoxin"/>
    <property type="match status" value="1"/>
</dbReference>
<dbReference type="Pfam" id="PF13410">
    <property type="entry name" value="GST_C_2"/>
    <property type="match status" value="1"/>
</dbReference>
<dbReference type="EMBL" id="JAEKMH010000002">
    <property type="protein sequence ID" value="MBJ3785311.1"/>
    <property type="molecule type" value="Genomic_DNA"/>
</dbReference>
<evidence type="ECO:0000313" key="4">
    <source>
        <dbReference type="Proteomes" id="UP000602124"/>
    </source>
</evidence>
<name>A0A934MM43_9HYPH</name>
<keyword evidence="4" id="KW-1185">Reference proteome</keyword>
<proteinExistence type="predicted"/>
<protein>
    <submittedName>
        <fullName evidence="3">Glutathione S-transferase family protein</fullName>
    </submittedName>
</protein>
<accession>A0A934MM43</accession>
<dbReference type="PANTHER" id="PTHR44051">
    <property type="entry name" value="GLUTATHIONE S-TRANSFERASE-RELATED"/>
    <property type="match status" value="1"/>
</dbReference>
<evidence type="ECO:0000313" key="3">
    <source>
        <dbReference type="EMBL" id="MBJ3785311.1"/>
    </source>
</evidence>
<dbReference type="SFLD" id="SFLDS00019">
    <property type="entry name" value="Glutathione_Transferase_(cytos"/>
    <property type="match status" value="1"/>
</dbReference>
<dbReference type="InterPro" id="IPR036249">
    <property type="entry name" value="Thioredoxin-like_sf"/>
</dbReference>
<dbReference type="Pfam" id="PF13409">
    <property type="entry name" value="GST_N_2"/>
    <property type="match status" value="1"/>
</dbReference>
<dbReference type="AlphaFoldDB" id="A0A934MM43"/>
<dbReference type="Gene3D" id="1.20.1050.10">
    <property type="match status" value="1"/>
</dbReference>
<dbReference type="SUPFAM" id="SSF52833">
    <property type="entry name" value="Thioredoxin-like"/>
    <property type="match status" value="1"/>
</dbReference>
<feature type="domain" description="GST C-terminal" evidence="2">
    <location>
        <begin position="88"/>
        <end position="214"/>
    </location>
</feature>
<dbReference type="RefSeq" id="WP_198876496.1">
    <property type="nucleotide sequence ID" value="NZ_JAEKMH010000002.1"/>
</dbReference>
<dbReference type="PROSITE" id="PS50405">
    <property type="entry name" value="GST_CTER"/>
    <property type="match status" value="1"/>
</dbReference>
<comment type="caution">
    <text evidence="3">The sequence shown here is derived from an EMBL/GenBank/DDBJ whole genome shotgun (WGS) entry which is preliminary data.</text>
</comment>
<dbReference type="SUPFAM" id="SSF47616">
    <property type="entry name" value="GST C-terminal domain-like"/>
    <property type="match status" value="1"/>
</dbReference>
<dbReference type="CDD" id="cd03057">
    <property type="entry name" value="GST_N_Beta"/>
    <property type="match status" value="1"/>
</dbReference>
<organism evidence="3 4">
    <name type="scientific">Devosia sediminis</name>
    <dbReference type="NCBI Taxonomy" id="2798801"/>
    <lineage>
        <taxon>Bacteria</taxon>
        <taxon>Pseudomonadati</taxon>
        <taxon>Pseudomonadota</taxon>
        <taxon>Alphaproteobacteria</taxon>
        <taxon>Hyphomicrobiales</taxon>
        <taxon>Devosiaceae</taxon>
        <taxon>Devosia</taxon>
    </lineage>
</organism>
<gene>
    <name evidence="3" type="ORF">JEQ47_11305</name>
</gene>
<dbReference type="Proteomes" id="UP000602124">
    <property type="component" value="Unassembled WGS sequence"/>
</dbReference>
<sequence>MEPILVYGYPAGSSMGLIAALEWLGQPYRLCRVDMLGEMRDPSYARINGRHETPALITADGRPVTETMAIAAWLAARDEHHKISFAPRSAEADRMWQMLGFINTGFTGAFSPLWTALEMDEPDPATISVLQRIGKAGVVERHDKLEAMIGETPYLAGDHPSLADAVLIGVARWLDYHEIDKPGRWPKLATIRLRLEADPAVIFATAVEAGETPVGSGAMQGHVALADVIERYGRKAA</sequence>
<feature type="domain" description="GST N-terminal" evidence="1">
    <location>
        <begin position="1"/>
        <end position="82"/>
    </location>
</feature>
<dbReference type="InterPro" id="IPR040079">
    <property type="entry name" value="Glutathione_S-Trfase"/>
</dbReference>
<dbReference type="InterPro" id="IPR036282">
    <property type="entry name" value="Glutathione-S-Trfase_C_sf"/>
</dbReference>
<evidence type="ECO:0000259" key="1">
    <source>
        <dbReference type="PROSITE" id="PS50404"/>
    </source>
</evidence>
<dbReference type="PANTHER" id="PTHR44051:SF8">
    <property type="entry name" value="GLUTATHIONE S-TRANSFERASE GSTA"/>
    <property type="match status" value="1"/>
</dbReference>
<dbReference type="InterPro" id="IPR004045">
    <property type="entry name" value="Glutathione_S-Trfase_N"/>
</dbReference>
<dbReference type="InterPro" id="IPR010987">
    <property type="entry name" value="Glutathione-S-Trfase_C-like"/>
</dbReference>
<reference evidence="3" key="1">
    <citation type="submission" date="2020-12" db="EMBL/GenBank/DDBJ databases">
        <title>Devosia sp. MSA67 isolated from Mo River.</title>
        <authorList>
            <person name="Ma F."/>
            <person name="Zi Z."/>
        </authorList>
    </citation>
    <scope>NUCLEOTIDE SEQUENCE</scope>
    <source>
        <strain evidence="3">MSA67</strain>
    </source>
</reference>
<evidence type="ECO:0000259" key="2">
    <source>
        <dbReference type="PROSITE" id="PS50405"/>
    </source>
</evidence>
<dbReference type="PROSITE" id="PS50404">
    <property type="entry name" value="GST_NTER"/>
    <property type="match status" value="1"/>
</dbReference>